<evidence type="ECO:0000313" key="3">
    <source>
        <dbReference type="EMBL" id="KAK7345677.1"/>
    </source>
</evidence>
<proteinExistence type="predicted"/>
<organism evidence="3 4">
    <name type="scientific">Canavalia gladiata</name>
    <name type="common">Sword bean</name>
    <name type="synonym">Dolichos gladiatus</name>
    <dbReference type="NCBI Taxonomy" id="3824"/>
    <lineage>
        <taxon>Eukaryota</taxon>
        <taxon>Viridiplantae</taxon>
        <taxon>Streptophyta</taxon>
        <taxon>Embryophyta</taxon>
        <taxon>Tracheophyta</taxon>
        <taxon>Spermatophyta</taxon>
        <taxon>Magnoliopsida</taxon>
        <taxon>eudicotyledons</taxon>
        <taxon>Gunneridae</taxon>
        <taxon>Pentapetalae</taxon>
        <taxon>rosids</taxon>
        <taxon>fabids</taxon>
        <taxon>Fabales</taxon>
        <taxon>Fabaceae</taxon>
        <taxon>Papilionoideae</taxon>
        <taxon>50 kb inversion clade</taxon>
        <taxon>NPAAA clade</taxon>
        <taxon>indigoferoid/millettioid clade</taxon>
        <taxon>Phaseoleae</taxon>
        <taxon>Canavalia</taxon>
    </lineage>
</organism>
<accession>A0AAN9QRY7</accession>
<dbReference type="InterPro" id="IPR015216">
    <property type="entry name" value="SANTA"/>
</dbReference>
<name>A0AAN9QRY7_CANGL</name>
<evidence type="ECO:0000256" key="1">
    <source>
        <dbReference type="SAM" id="MobiDB-lite"/>
    </source>
</evidence>
<dbReference type="PANTHER" id="PTHR35311:SF9">
    <property type="entry name" value="KINETOCHORE-ASSOCIATED PROTEIN KNL-2 HOMOLOG"/>
    <property type="match status" value="1"/>
</dbReference>
<dbReference type="EMBL" id="JAYMYQ010000003">
    <property type="protein sequence ID" value="KAK7345677.1"/>
    <property type="molecule type" value="Genomic_DNA"/>
</dbReference>
<evidence type="ECO:0000313" key="4">
    <source>
        <dbReference type="Proteomes" id="UP001367508"/>
    </source>
</evidence>
<feature type="region of interest" description="Disordered" evidence="1">
    <location>
        <begin position="214"/>
        <end position="236"/>
    </location>
</feature>
<dbReference type="Proteomes" id="UP001367508">
    <property type="component" value="Unassembled WGS sequence"/>
</dbReference>
<comment type="caution">
    <text evidence="3">The sequence shown here is derived from an EMBL/GenBank/DDBJ whole genome shotgun (WGS) entry which is preliminary data.</text>
</comment>
<sequence>MADSTSNSTPTSTSTASHHSEVSAFQRTVSLYDWWLVKAKNDFQGKRLAVAGVSSKKEEAMRVFVSAPVVKRYDVFSLETADRIYVIINGFINEQRTLENGFTPEVFNHFLFGFPPNWESCALDCFREESTTDIDLDSAVPDEELPSHPEILPDGMEKSVPTLVSPEETLGDHEQPFHEDECNVSKEMGGSNVTYGSGGSRRSTRLHNIKVCQQKKQLASGGAPEHPDKEQNSTSVPLENCDVEGLRSPPTPIHSQSQRQVNTLSEQLVKKPVSRISRTLSAKTDSCSKKKRVTVERKVDRPKKKLTRSATAVKNRQEKDVSHLFQGSNQKISSVSPASLSFRKSRSGRLLLPPLEFWRNQIPVYNADHEITEIQEGASLVSPLRGSSASMSR</sequence>
<evidence type="ECO:0000259" key="2">
    <source>
        <dbReference type="Pfam" id="PF09133"/>
    </source>
</evidence>
<dbReference type="AlphaFoldDB" id="A0AAN9QRY7"/>
<gene>
    <name evidence="3" type="ORF">VNO77_16286</name>
</gene>
<dbReference type="InterPro" id="IPR053090">
    <property type="entry name" value="Centromere_KNL-2_homolog"/>
</dbReference>
<keyword evidence="4" id="KW-1185">Reference proteome</keyword>
<dbReference type="PANTHER" id="PTHR35311">
    <property type="entry name" value="KINETOCHORE-ASSOCIATED PROTEIN KNL-2 HOMOLOG"/>
    <property type="match status" value="1"/>
</dbReference>
<dbReference type="Pfam" id="PF09133">
    <property type="entry name" value="SANTA"/>
    <property type="match status" value="1"/>
</dbReference>
<feature type="domain" description="SANTA" evidence="2">
    <location>
        <begin position="29"/>
        <end position="120"/>
    </location>
</feature>
<reference evidence="3 4" key="1">
    <citation type="submission" date="2024-01" db="EMBL/GenBank/DDBJ databases">
        <title>The genomes of 5 underutilized Papilionoideae crops provide insights into root nodulation and disease resistanc.</title>
        <authorList>
            <person name="Jiang F."/>
        </authorList>
    </citation>
    <scope>NUCLEOTIDE SEQUENCE [LARGE SCALE GENOMIC DNA]</scope>
    <source>
        <strain evidence="3">LVBAO_FW01</strain>
        <tissue evidence="3">Leaves</tissue>
    </source>
</reference>
<protein>
    <recommendedName>
        <fullName evidence="2">SANTA domain-containing protein</fullName>
    </recommendedName>
</protein>